<evidence type="ECO:0000313" key="1">
    <source>
        <dbReference type="EMBL" id="CAG8734345.1"/>
    </source>
</evidence>
<name>A0A9N9NG19_FUNMO</name>
<proteinExistence type="predicted"/>
<comment type="caution">
    <text evidence="1">The sequence shown here is derived from an EMBL/GenBank/DDBJ whole genome shotgun (WGS) entry which is preliminary data.</text>
</comment>
<keyword evidence="2" id="KW-1185">Reference proteome</keyword>
<dbReference type="EMBL" id="CAJVPP010018056">
    <property type="protein sequence ID" value="CAG8734345.1"/>
    <property type="molecule type" value="Genomic_DNA"/>
</dbReference>
<evidence type="ECO:0000313" key="2">
    <source>
        <dbReference type="Proteomes" id="UP000789375"/>
    </source>
</evidence>
<sequence>MSSSKITLFRRTVLPTHFFSRVRCLQLPGLMLRNSRPYLFHSSSSKNFKNIKNAETGHKTEAVCSNAPEKKLATSLKEQVQKKFTGISKKLNPDTPPSGKNIWNFIRDNWKQVLGAGILADFLFALAVNKISKYRVNSALKNGTRPKSKVLEEFVPRPQISEILKKIFQPNEHQSFYHVVCGEHGTGKTTLTRMEAKNVGK</sequence>
<reference evidence="1" key="1">
    <citation type="submission" date="2021-06" db="EMBL/GenBank/DDBJ databases">
        <authorList>
            <person name="Kallberg Y."/>
            <person name="Tangrot J."/>
            <person name="Rosling A."/>
        </authorList>
    </citation>
    <scope>NUCLEOTIDE SEQUENCE</scope>
    <source>
        <strain evidence="1">87-6 pot B 2015</strain>
    </source>
</reference>
<feature type="non-terminal residue" evidence="1">
    <location>
        <position position="201"/>
    </location>
</feature>
<gene>
    <name evidence="1" type="ORF">FMOSSE_LOCUS15806</name>
</gene>
<organism evidence="1 2">
    <name type="scientific">Funneliformis mosseae</name>
    <name type="common">Endomycorrhizal fungus</name>
    <name type="synonym">Glomus mosseae</name>
    <dbReference type="NCBI Taxonomy" id="27381"/>
    <lineage>
        <taxon>Eukaryota</taxon>
        <taxon>Fungi</taxon>
        <taxon>Fungi incertae sedis</taxon>
        <taxon>Mucoromycota</taxon>
        <taxon>Glomeromycotina</taxon>
        <taxon>Glomeromycetes</taxon>
        <taxon>Glomerales</taxon>
        <taxon>Glomeraceae</taxon>
        <taxon>Funneliformis</taxon>
    </lineage>
</organism>
<dbReference type="Proteomes" id="UP000789375">
    <property type="component" value="Unassembled WGS sequence"/>
</dbReference>
<accession>A0A9N9NG19</accession>
<protein>
    <submittedName>
        <fullName evidence="1">14477_t:CDS:1</fullName>
    </submittedName>
</protein>
<dbReference type="AlphaFoldDB" id="A0A9N9NG19"/>